<proteinExistence type="predicted"/>
<sequence>MRFLKIFPFFIMLIIGINVWHNEQAGKAFDWMYLVYGVGFLLWTGFLYIFMRLIFKFVRAKTLHDERRK</sequence>
<feature type="transmembrane region" description="Helical" evidence="1">
    <location>
        <begin position="5"/>
        <end position="21"/>
    </location>
</feature>
<evidence type="ECO:0000313" key="2">
    <source>
        <dbReference type="EMBL" id="GAA0863219.1"/>
    </source>
</evidence>
<reference evidence="3" key="1">
    <citation type="journal article" date="2019" name="Int. J. Syst. Evol. Microbiol.">
        <title>The Global Catalogue of Microorganisms (GCM) 10K type strain sequencing project: providing services to taxonomists for standard genome sequencing and annotation.</title>
        <authorList>
            <consortium name="The Broad Institute Genomics Platform"/>
            <consortium name="The Broad Institute Genome Sequencing Center for Infectious Disease"/>
            <person name="Wu L."/>
            <person name="Ma J."/>
        </authorList>
    </citation>
    <scope>NUCLEOTIDE SEQUENCE [LARGE SCALE GENOMIC DNA]</scope>
    <source>
        <strain evidence="3">JCM 15910</strain>
    </source>
</reference>
<accession>A0ABP3XGJ9</accession>
<gene>
    <name evidence="2" type="ORF">GCM10009115_12980</name>
</gene>
<dbReference type="Proteomes" id="UP001500738">
    <property type="component" value="Unassembled WGS sequence"/>
</dbReference>
<organism evidence="2 3">
    <name type="scientific">Sphingopyxis soli</name>
    <dbReference type="NCBI Taxonomy" id="592051"/>
    <lineage>
        <taxon>Bacteria</taxon>
        <taxon>Pseudomonadati</taxon>
        <taxon>Pseudomonadota</taxon>
        <taxon>Alphaproteobacteria</taxon>
        <taxon>Sphingomonadales</taxon>
        <taxon>Sphingomonadaceae</taxon>
        <taxon>Sphingopyxis</taxon>
    </lineage>
</organism>
<keyword evidence="1" id="KW-1133">Transmembrane helix</keyword>
<keyword evidence="3" id="KW-1185">Reference proteome</keyword>
<protein>
    <submittedName>
        <fullName evidence="2">Uncharacterized protein</fullName>
    </submittedName>
</protein>
<feature type="transmembrane region" description="Helical" evidence="1">
    <location>
        <begin position="33"/>
        <end position="55"/>
    </location>
</feature>
<evidence type="ECO:0000256" key="1">
    <source>
        <dbReference type="SAM" id="Phobius"/>
    </source>
</evidence>
<dbReference type="EMBL" id="BAAAFE010000005">
    <property type="protein sequence ID" value="GAA0863219.1"/>
    <property type="molecule type" value="Genomic_DNA"/>
</dbReference>
<comment type="caution">
    <text evidence="2">The sequence shown here is derived from an EMBL/GenBank/DDBJ whole genome shotgun (WGS) entry which is preliminary data.</text>
</comment>
<keyword evidence="1" id="KW-0472">Membrane</keyword>
<evidence type="ECO:0000313" key="3">
    <source>
        <dbReference type="Proteomes" id="UP001500738"/>
    </source>
</evidence>
<name>A0ABP3XGJ9_9SPHN</name>
<keyword evidence="1" id="KW-0812">Transmembrane</keyword>